<dbReference type="GO" id="GO:0008324">
    <property type="term" value="F:monoatomic cation transmembrane transporter activity"/>
    <property type="evidence" value="ECO:0007669"/>
    <property type="project" value="InterPro"/>
</dbReference>
<dbReference type="Gene3D" id="3.30.70.1450">
    <property type="entry name" value="Regulator of K+ conductance, C-terminal domain"/>
    <property type="match status" value="1"/>
</dbReference>
<feature type="domain" description="RCK C-terminal" evidence="2">
    <location>
        <begin position="134"/>
        <end position="214"/>
    </location>
</feature>
<evidence type="ECO:0000259" key="2">
    <source>
        <dbReference type="PROSITE" id="PS51202"/>
    </source>
</evidence>
<evidence type="ECO:0000259" key="1">
    <source>
        <dbReference type="PROSITE" id="PS51201"/>
    </source>
</evidence>
<sequence length="214" mass="24173">MKSILIIGLGRFGRHMAYKFLEEHNEVLAVDKREERAETVVDRIKDIEIGDATDETFIASLGVGNFDLCVVAIGDNFQTALEITVLLKDHGAKYILARASRDVHRKLLLRNGADHVVYAEREMAERLAVKYGSKNVFDYIELTPEVAIYEVAVPESWYGKSIIEKSIRTKYHISILATKEGGKIYPLPQPDHVFQAKETLMVMGGHDDIKKLTQ</sequence>
<dbReference type="EMBL" id="CP060635">
    <property type="protein sequence ID" value="QNM09164.1"/>
    <property type="molecule type" value="Genomic_DNA"/>
</dbReference>
<keyword evidence="4" id="KW-1185">Reference proteome</keyword>
<accession>A0A7G9GED2</accession>
<dbReference type="Pfam" id="PF02080">
    <property type="entry name" value="TrkA_C"/>
    <property type="match status" value="1"/>
</dbReference>
<dbReference type="RefSeq" id="WP_118642330.1">
    <property type="nucleotide sequence ID" value="NZ_CP060635.1"/>
</dbReference>
<dbReference type="PANTHER" id="PTHR43833:SF7">
    <property type="entry name" value="KTR SYSTEM POTASSIUM UPTAKE PROTEIN C"/>
    <property type="match status" value="1"/>
</dbReference>
<evidence type="ECO:0000313" key="4">
    <source>
        <dbReference type="Proteomes" id="UP000515860"/>
    </source>
</evidence>
<dbReference type="SUPFAM" id="SSF116726">
    <property type="entry name" value="TrkA C-terminal domain-like"/>
    <property type="match status" value="1"/>
</dbReference>
<feature type="domain" description="RCK N-terminal" evidence="1">
    <location>
        <begin position="1"/>
        <end position="117"/>
    </location>
</feature>
<dbReference type="KEGG" id="whj:H9Q79_02400"/>
<dbReference type="InterPro" id="IPR050721">
    <property type="entry name" value="Trk_Ktr_HKT_K-transport"/>
</dbReference>
<name>A0A7G9GED2_9FIRM</name>
<proteinExistence type="predicted"/>
<reference evidence="3 4" key="1">
    <citation type="submission" date="2020-08" db="EMBL/GenBank/DDBJ databases">
        <authorList>
            <person name="Liu C."/>
            <person name="Sun Q."/>
        </authorList>
    </citation>
    <scope>NUCLEOTIDE SEQUENCE [LARGE SCALE GENOMIC DNA]</scope>
    <source>
        <strain evidence="3 4">NSJ-29</strain>
    </source>
</reference>
<dbReference type="PROSITE" id="PS51202">
    <property type="entry name" value="RCK_C"/>
    <property type="match status" value="1"/>
</dbReference>
<dbReference type="AlphaFoldDB" id="A0A7G9GED2"/>
<organism evidence="3 4">
    <name type="scientific">Wansuia hejianensis</name>
    <dbReference type="NCBI Taxonomy" id="2763667"/>
    <lineage>
        <taxon>Bacteria</taxon>
        <taxon>Bacillati</taxon>
        <taxon>Bacillota</taxon>
        <taxon>Clostridia</taxon>
        <taxon>Lachnospirales</taxon>
        <taxon>Lachnospiraceae</taxon>
        <taxon>Wansuia</taxon>
    </lineage>
</organism>
<evidence type="ECO:0000313" key="3">
    <source>
        <dbReference type="EMBL" id="QNM09164.1"/>
    </source>
</evidence>
<dbReference type="Gene3D" id="3.40.50.720">
    <property type="entry name" value="NAD(P)-binding Rossmann-like Domain"/>
    <property type="match status" value="1"/>
</dbReference>
<dbReference type="InterPro" id="IPR036291">
    <property type="entry name" value="NAD(P)-bd_dom_sf"/>
</dbReference>
<dbReference type="PANTHER" id="PTHR43833">
    <property type="entry name" value="POTASSIUM CHANNEL PROTEIN 2-RELATED-RELATED"/>
    <property type="match status" value="1"/>
</dbReference>
<dbReference type="SUPFAM" id="SSF51735">
    <property type="entry name" value="NAD(P)-binding Rossmann-fold domains"/>
    <property type="match status" value="1"/>
</dbReference>
<dbReference type="GO" id="GO:0006813">
    <property type="term" value="P:potassium ion transport"/>
    <property type="evidence" value="ECO:0007669"/>
    <property type="project" value="InterPro"/>
</dbReference>
<dbReference type="InterPro" id="IPR036721">
    <property type="entry name" value="RCK_C_sf"/>
</dbReference>
<dbReference type="Pfam" id="PF02254">
    <property type="entry name" value="TrkA_N"/>
    <property type="match status" value="1"/>
</dbReference>
<dbReference type="Proteomes" id="UP000515860">
    <property type="component" value="Chromosome"/>
</dbReference>
<dbReference type="InterPro" id="IPR006037">
    <property type="entry name" value="RCK_C"/>
</dbReference>
<dbReference type="PROSITE" id="PS51201">
    <property type="entry name" value="RCK_N"/>
    <property type="match status" value="1"/>
</dbReference>
<gene>
    <name evidence="3" type="ORF">H9Q79_02400</name>
</gene>
<dbReference type="InterPro" id="IPR003148">
    <property type="entry name" value="RCK_N"/>
</dbReference>
<protein>
    <submittedName>
        <fullName evidence="3">TrkA family potassium uptake protein</fullName>
    </submittedName>
</protein>